<evidence type="ECO:0000313" key="3">
    <source>
        <dbReference type="Proteomes" id="UP000030763"/>
    </source>
</evidence>
<dbReference type="RefSeq" id="XP_013335926.1">
    <property type="nucleotide sequence ID" value="XM_013480472.1"/>
</dbReference>
<feature type="compositionally biased region" description="Basic and acidic residues" evidence="1">
    <location>
        <begin position="279"/>
        <end position="292"/>
    </location>
</feature>
<sequence>MCSDPSGGEEPNQDKSLKRPHAVAPVESRLPIKKRLLARLADAGTGGDGPTCHQQEQQEQELRHEPAGAPFDSVPTGRALTPGELGLQPSPHLSGQTPEQQRTPTELDAATGLLTLTPHQHDAKQSVAGTGEAASPDLMRLQQEVYQHQGDPPRKQKQQPQLEQHQQVQDDLHRQRLLQYWQHLQYQQLLSTDKVQQQHFLFQQQEQGKQDLQKQRQHTQNLMQQQQRPQYWPQQQQQQYFSQQQGNPQPPQSQQHYGVQQREQYTHLLHQQEPNYFPEQKEQHSAQEESKQPHLQLQKHGEQVKQQERQVTATE</sequence>
<feature type="region of interest" description="Disordered" evidence="1">
    <location>
        <begin position="146"/>
        <end position="169"/>
    </location>
</feature>
<evidence type="ECO:0000256" key="1">
    <source>
        <dbReference type="SAM" id="MobiDB-lite"/>
    </source>
</evidence>
<feature type="compositionally biased region" description="Low complexity" evidence="1">
    <location>
        <begin position="158"/>
        <end position="167"/>
    </location>
</feature>
<protein>
    <submittedName>
        <fullName evidence="2">Uncharacterized protein</fullName>
    </submittedName>
</protein>
<dbReference type="EMBL" id="HG720252">
    <property type="protein sequence ID" value="CDJ59278.1"/>
    <property type="molecule type" value="Genomic_DNA"/>
</dbReference>
<feature type="compositionally biased region" description="Basic and acidic residues" evidence="1">
    <location>
        <begin position="299"/>
        <end position="308"/>
    </location>
</feature>
<accession>U6M888</accession>
<keyword evidence="3" id="KW-1185">Reference proteome</keyword>
<gene>
    <name evidence="2" type="ORF">EMWEY_00056640</name>
</gene>
<feature type="region of interest" description="Disordered" evidence="1">
    <location>
        <begin position="1"/>
        <end position="109"/>
    </location>
</feature>
<feature type="compositionally biased region" description="Low complexity" evidence="1">
    <location>
        <begin position="224"/>
        <end position="255"/>
    </location>
</feature>
<reference evidence="2" key="1">
    <citation type="submission" date="2013-10" db="EMBL/GenBank/DDBJ databases">
        <title>Genomic analysis of the causative agents of coccidiosis in chickens.</title>
        <authorList>
            <person name="Reid A.J."/>
            <person name="Blake D."/>
            <person name="Billington K."/>
            <person name="Browne H."/>
            <person name="Dunn M."/>
            <person name="Hung S."/>
            <person name="Kawahara F."/>
            <person name="Miranda-Saavedra D."/>
            <person name="Mourier T."/>
            <person name="Nagra H."/>
            <person name="Otto T.D."/>
            <person name="Rawlings N."/>
            <person name="Sanchez A."/>
            <person name="Sanders M."/>
            <person name="Subramaniam C."/>
            <person name="Tay Y."/>
            <person name="Dear P."/>
            <person name="Doerig C."/>
            <person name="Gruber A."/>
            <person name="Parkinson J."/>
            <person name="Shirley M."/>
            <person name="Wan K.L."/>
            <person name="Berriman M."/>
            <person name="Tomley F."/>
            <person name="Pain A."/>
        </authorList>
    </citation>
    <scope>NUCLEOTIDE SEQUENCE [LARGE SCALE GENOMIC DNA]</scope>
    <source>
        <strain evidence="2">Weybridge</strain>
    </source>
</reference>
<reference evidence="2" key="2">
    <citation type="submission" date="2013-10" db="EMBL/GenBank/DDBJ databases">
        <authorList>
            <person name="Aslett M."/>
        </authorList>
    </citation>
    <scope>NUCLEOTIDE SEQUENCE [LARGE SCALE GENOMIC DNA]</scope>
    <source>
        <strain evidence="2">Weybridge</strain>
    </source>
</reference>
<name>U6M888_EIMMA</name>
<organism evidence="2 3">
    <name type="scientific">Eimeria maxima</name>
    <name type="common">Coccidian parasite</name>
    <dbReference type="NCBI Taxonomy" id="5804"/>
    <lineage>
        <taxon>Eukaryota</taxon>
        <taxon>Sar</taxon>
        <taxon>Alveolata</taxon>
        <taxon>Apicomplexa</taxon>
        <taxon>Conoidasida</taxon>
        <taxon>Coccidia</taxon>
        <taxon>Eucoccidiorida</taxon>
        <taxon>Eimeriorina</taxon>
        <taxon>Eimeriidae</taxon>
        <taxon>Eimeria</taxon>
    </lineage>
</organism>
<dbReference type="GeneID" id="25339650"/>
<proteinExistence type="predicted"/>
<feature type="compositionally biased region" description="Polar residues" evidence="1">
    <location>
        <begin position="91"/>
        <end position="104"/>
    </location>
</feature>
<feature type="non-terminal residue" evidence="2">
    <location>
        <position position="315"/>
    </location>
</feature>
<evidence type="ECO:0000313" key="2">
    <source>
        <dbReference type="EMBL" id="CDJ59278.1"/>
    </source>
</evidence>
<dbReference type="Proteomes" id="UP000030763">
    <property type="component" value="Unassembled WGS sequence"/>
</dbReference>
<dbReference type="AlphaFoldDB" id="U6M888"/>
<dbReference type="VEuPathDB" id="ToxoDB:EMWEY_00056640"/>
<feature type="region of interest" description="Disordered" evidence="1">
    <location>
        <begin position="211"/>
        <end position="315"/>
    </location>
</feature>